<evidence type="ECO:0000256" key="1">
    <source>
        <dbReference type="SAM" id="MobiDB-lite"/>
    </source>
</evidence>
<sequence>MQEPIGKINVQEEKKQPTVWDCESSLYDSFELKSFERQLDSAIITSTRSISMPHLTERRITLRQPQPPPQQPQLSQQTMLSSKKTSRISRSLYKLIRSVFKTNKPNNNNVPAYQISRNNLRSSSERLFAIYDDRRRNGEVLTTIPEGPEFDIGLSPEIRSLVTRTSSDRFSASSIGISCA</sequence>
<evidence type="ECO:0000313" key="3">
    <source>
        <dbReference type="Proteomes" id="UP001454036"/>
    </source>
</evidence>
<dbReference type="PANTHER" id="PTHR33978:SF4">
    <property type="entry name" value="SERINE_THREONINE-KINASE"/>
    <property type="match status" value="1"/>
</dbReference>
<dbReference type="PANTHER" id="PTHR33978">
    <property type="entry name" value="SERINE/THREONINE-KINASE"/>
    <property type="match status" value="1"/>
</dbReference>
<gene>
    <name evidence="2" type="ORF">LIER_35940</name>
</gene>
<name>A0AAV3P0D0_LITER</name>
<organism evidence="2 3">
    <name type="scientific">Lithospermum erythrorhizon</name>
    <name type="common">Purple gromwell</name>
    <name type="synonym">Lithospermum officinale var. erythrorhizon</name>
    <dbReference type="NCBI Taxonomy" id="34254"/>
    <lineage>
        <taxon>Eukaryota</taxon>
        <taxon>Viridiplantae</taxon>
        <taxon>Streptophyta</taxon>
        <taxon>Embryophyta</taxon>
        <taxon>Tracheophyta</taxon>
        <taxon>Spermatophyta</taxon>
        <taxon>Magnoliopsida</taxon>
        <taxon>eudicotyledons</taxon>
        <taxon>Gunneridae</taxon>
        <taxon>Pentapetalae</taxon>
        <taxon>asterids</taxon>
        <taxon>lamiids</taxon>
        <taxon>Boraginales</taxon>
        <taxon>Boraginaceae</taxon>
        <taxon>Boraginoideae</taxon>
        <taxon>Lithospermeae</taxon>
        <taxon>Lithospermum</taxon>
    </lineage>
</organism>
<comment type="caution">
    <text evidence="2">The sequence shown here is derived from an EMBL/GenBank/DDBJ whole genome shotgun (WGS) entry which is preliminary data.</text>
</comment>
<dbReference type="Proteomes" id="UP001454036">
    <property type="component" value="Unassembled WGS sequence"/>
</dbReference>
<reference evidence="2 3" key="1">
    <citation type="submission" date="2024-01" db="EMBL/GenBank/DDBJ databases">
        <title>The complete chloroplast genome sequence of Lithospermum erythrorhizon: insights into the phylogenetic relationship among Boraginaceae species and the maternal lineages of purple gromwells.</title>
        <authorList>
            <person name="Okada T."/>
            <person name="Watanabe K."/>
        </authorList>
    </citation>
    <scope>NUCLEOTIDE SEQUENCE [LARGE SCALE GENOMIC DNA]</scope>
</reference>
<keyword evidence="3" id="KW-1185">Reference proteome</keyword>
<evidence type="ECO:0000313" key="2">
    <source>
        <dbReference type="EMBL" id="GAA0144461.1"/>
    </source>
</evidence>
<dbReference type="AlphaFoldDB" id="A0AAV3P0D0"/>
<dbReference type="EMBL" id="BAABME010016097">
    <property type="protein sequence ID" value="GAA0144461.1"/>
    <property type="molecule type" value="Genomic_DNA"/>
</dbReference>
<accession>A0AAV3P0D0</accession>
<proteinExistence type="predicted"/>
<feature type="region of interest" description="Disordered" evidence="1">
    <location>
        <begin position="63"/>
        <end position="82"/>
    </location>
</feature>
<protein>
    <submittedName>
        <fullName evidence="2">Uncharacterized protein</fullName>
    </submittedName>
</protein>